<feature type="transmembrane region" description="Helical" evidence="1">
    <location>
        <begin position="188"/>
        <end position="207"/>
    </location>
</feature>
<organism evidence="2 3">
    <name type="scientific">Streptococcus sanguinis</name>
    <dbReference type="NCBI Taxonomy" id="1305"/>
    <lineage>
        <taxon>Bacteria</taxon>
        <taxon>Bacillati</taxon>
        <taxon>Bacillota</taxon>
        <taxon>Bacilli</taxon>
        <taxon>Lactobacillales</taxon>
        <taxon>Streptococcaceae</taxon>
        <taxon>Streptococcus</taxon>
    </lineage>
</organism>
<dbReference type="RefSeq" id="WP_009660329.1">
    <property type="nucleotide sequence ID" value="NZ_JAKUVB010000001.1"/>
</dbReference>
<evidence type="ECO:0008006" key="4">
    <source>
        <dbReference type="Google" id="ProtNLM"/>
    </source>
</evidence>
<proteinExistence type="predicted"/>
<dbReference type="EMBL" id="RQZI01000002">
    <property type="protein sequence ID" value="RRC93379.1"/>
    <property type="molecule type" value="Genomic_DNA"/>
</dbReference>
<keyword evidence="1" id="KW-0472">Membrane</keyword>
<reference evidence="2 3" key="1">
    <citation type="submission" date="2018-11" db="EMBL/GenBank/DDBJ databases">
        <title>Genomes From Bacteria Associated with the Canine Oral Cavity: a Test Case for Automated Genome-Based Taxonomic Assignment.</title>
        <authorList>
            <person name="Coil D.A."/>
            <person name="Jospin G."/>
            <person name="Darling A.E."/>
            <person name="Wallis C."/>
            <person name="Davis I.J."/>
            <person name="Harris S."/>
            <person name="Eisen J.A."/>
            <person name="Holcombe L.J."/>
            <person name="O'Flynn C."/>
        </authorList>
    </citation>
    <scope>NUCLEOTIDE SEQUENCE [LARGE SCALE GENOMIC DNA]</scope>
    <source>
        <strain evidence="2 3">OH953</strain>
    </source>
</reference>
<name>A0A3P1S8A8_STRSA</name>
<feature type="transmembrane region" description="Helical" evidence="1">
    <location>
        <begin position="161"/>
        <end position="182"/>
    </location>
</feature>
<evidence type="ECO:0000313" key="3">
    <source>
        <dbReference type="Proteomes" id="UP000277597"/>
    </source>
</evidence>
<comment type="caution">
    <text evidence="2">The sequence shown here is derived from an EMBL/GenBank/DDBJ whole genome shotgun (WGS) entry which is preliminary data.</text>
</comment>
<dbReference type="Proteomes" id="UP000277597">
    <property type="component" value="Unassembled WGS sequence"/>
</dbReference>
<protein>
    <recommendedName>
        <fullName evidence="4">YkoY family integral membrane protein</fullName>
    </recommendedName>
</protein>
<feature type="transmembrane region" description="Helical" evidence="1">
    <location>
        <begin position="268"/>
        <end position="287"/>
    </location>
</feature>
<evidence type="ECO:0000256" key="1">
    <source>
        <dbReference type="SAM" id="Phobius"/>
    </source>
</evidence>
<keyword evidence="1" id="KW-1133">Transmembrane helix</keyword>
<accession>A0A3P1S8A8</accession>
<feature type="transmembrane region" description="Helical" evidence="1">
    <location>
        <begin position="214"/>
        <end position="233"/>
    </location>
</feature>
<gene>
    <name evidence="2" type="ORF">EII39_02460</name>
</gene>
<sequence length="303" mass="33281">MDHLELQALATELGLQFDEFSSLVFGQIEGYTLYIEPTEKRKQYRICFSVKAGDAFTAPNAFDDLIKNSEVLTSSQLNHYKLVLYAKAKTNQALAQAVQEALVFFKERGFVNVCEQSGEPGQIDVYQLGGNILILSRQSFETLSSGLSLENQNYDNQKESIVGGIVGAFVGSLIGGAVILLIAQMNYVAVAGGLAMGYCTIKGYELLGKKLSKAGIAISIVFMVLVTFLVNQFDYALLLVREYPDANVFDAFSAVNESIFNGIIPDNYWFNLILLYVFTGAGAFGAIRNALSTQTQRFATRQL</sequence>
<evidence type="ECO:0000313" key="2">
    <source>
        <dbReference type="EMBL" id="RRC93379.1"/>
    </source>
</evidence>
<keyword evidence="1" id="KW-0812">Transmembrane</keyword>
<dbReference type="AlphaFoldDB" id="A0A3P1S8A8"/>